<reference evidence="3" key="1">
    <citation type="submission" date="2022-12" db="EMBL/GenBank/DDBJ databases">
        <title>Bacterial isolates from different developmental stages of Nematostella vectensis.</title>
        <authorList>
            <person name="Fraune S."/>
        </authorList>
    </citation>
    <scope>NUCLEOTIDE SEQUENCE</scope>
    <source>
        <strain evidence="3">G21630-S1</strain>
    </source>
</reference>
<dbReference type="Gene3D" id="3.30.530.20">
    <property type="match status" value="1"/>
</dbReference>
<gene>
    <name evidence="3" type="ORF">O4H49_00600</name>
</gene>
<feature type="domain" description="Activator of Hsp90 ATPase homologue 1/2-like C-terminal" evidence="2">
    <location>
        <begin position="12"/>
        <end position="148"/>
    </location>
</feature>
<dbReference type="CDD" id="cd08898">
    <property type="entry name" value="SRPBCC_CalC_Aha1-like_5"/>
    <property type="match status" value="1"/>
</dbReference>
<organism evidence="3 4">
    <name type="scientific">Kiloniella laminariae</name>
    <dbReference type="NCBI Taxonomy" id="454162"/>
    <lineage>
        <taxon>Bacteria</taxon>
        <taxon>Pseudomonadati</taxon>
        <taxon>Pseudomonadota</taxon>
        <taxon>Alphaproteobacteria</taxon>
        <taxon>Rhodospirillales</taxon>
        <taxon>Kiloniellaceae</taxon>
        <taxon>Kiloniella</taxon>
    </lineage>
</organism>
<protein>
    <submittedName>
        <fullName evidence="3">SRPBCC family protein</fullName>
    </submittedName>
</protein>
<comment type="caution">
    <text evidence="3">The sequence shown here is derived from an EMBL/GenBank/DDBJ whole genome shotgun (WGS) entry which is preliminary data.</text>
</comment>
<evidence type="ECO:0000259" key="2">
    <source>
        <dbReference type="Pfam" id="PF08327"/>
    </source>
</evidence>
<evidence type="ECO:0000256" key="1">
    <source>
        <dbReference type="ARBA" id="ARBA00006817"/>
    </source>
</evidence>
<dbReference type="InterPro" id="IPR023393">
    <property type="entry name" value="START-like_dom_sf"/>
</dbReference>
<dbReference type="EMBL" id="JAPWGY010000001">
    <property type="protein sequence ID" value="MCZ4279253.1"/>
    <property type="molecule type" value="Genomic_DNA"/>
</dbReference>
<sequence length="148" mass="17117">MTNSIERILDLNAPIGRVWQALADYKEFGSWFQLDLQGPFQVGKITTGKVTSSCHHGLPFWMRLETLEQPKRFSFVWPMDETVSPDDPDLQNKVTLVEFTLEPKGDRTRMTLRESGFDKLPDNKGINVFRMNEGGWTMQMNNIKSYVE</sequence>
<keyword evidence="4" id="KW-1185">Reference proteome</keyword>
<comment type="similarity">
    <text evidence="1">Belongs to the AHA1 family.</text>
</comment>
<dbReference type="Pfam" id="PF08327">
    <property type="entry name" value="AHSA1"/>
    <property type="match status" value="1"/>
</dbReference>
<dbReference type="SUPFAM" id="SSF55961">
    <property type="entry name" value="Bet v1-like"/>
    <property type="match status" value="1"/>
</dbReference>
<evidence type="ECO:0000313" key="4">
    <source>
        <dbReference type="Proteomes" id="UP001069802"/>
    </source>
</evidence>
<dbReference type="Proteomes" id="UP001069802">
    <property type="component" value="Unassembled WGS sequence"/>
</dbReference>
<name>A0ABT4LDR9_9PROT</name>
<dbReference type="InterPro" id="IPR013538">
    <property type="entry name" value="ASHA1/2-like_C"/>
</dbReference>
<evidence type="ECO:0000313" key="3">
    <source>
        <dbReference type="EMBL" id="MCZ4279253.1"/>
    </source>
</evidence>
<dbReference type="RefSeq" id="WP_269421465.1">
    <property type="nucleotide sequence ID" value="NZ_JAPWGY010000001.1"/>
</dbReference>
<proteinExistence type="inferred from homology"/>
<accession>A0ABT4LDR9</accession>